<keyword evidence="6" id="KW-1133">Transmembrane helix</keyword>
<dbReference type="GO" id="GO:0043709">
    <property type="term" value="P:cell adhesion involved in single-species biofilm formation"/>
    <property type="evidence" value="ECO:0007669"/>
    <property type="project" value="TreeGrafter"/>
</dbReference>
<feature type="transmembrane region" description="Helical" evidence="6">
    <location>
        <begin position="89"/>
        <end position="110"/>
    </location>
</feature>
<dbReference type="PATRIC" id="fig|545.12.peg.1522"/>
<feature type="transmembrane region" description="Helical" evidence="6">
    <location>
        <begin position="116"/>
        <end position="135"/>
    </location>
</feature>
<evidence type="ECO:0000256" key="6">
    <source>
        <dbReference type="SAM" id="Phobius"/>
    </source>
</evidence>
<dbReference type="PANTHER" id="PTHR45138:SF9">
    <property type="entry name" value="DIGUANYLATE CYCLASE DGCM-RELATED"/>
    <property type="match status" value="1"/>
</dbReference>
<evidence type="ECO:0000256" key="3">
    <source>
        <dbReference type="ARBA" id="ARBA00012528"/>
    </source>
</evidence>
<feature type="transmembrane region" description="Helical" evidence="6">
    <location>
        <begin position="64"/>
        <end position="82"/>
    </location>
</feature>
<keyword evidence="6" id="KW-0472">Membrane</keyword>
<feature type="transmembrane region" description="Helical" evidence="6">
    <location>
        <begin position="164"/>
        <end position="184"/>
    </location>
</feature>
<dbReference type="CDD" id="cd01949">
    <property type="entry name" value="GGDEF"/>
    <property type="match status" value="1"/>
</dbReference>
<dbReference type="InterPro" id="IPR029787">
    <property type="entry name" value="Nucleotide_cyclase"/>
</dbReference>
<dbReference type="GO" id="GO:0005886">
    <property type="term" value="C:plasma membrane"/>
    <property type="evidence" value="ECO:0007669"/>
    <property type="project" value="TreeGrafter"/>
</dbReference>
<keyword evidence="6" id="KW-0812">Transmembrane</keyword>
<comment type="cofactor">
    <cofactor evidence="1">
        <name>Mg(2+)</name>
        <dbReference type="ChEBI" id="CHEBI:18420"/>
    </cofactor>
</comment>
<dbReference type="AlphaFoldDB" id="A0A078LH56"/>
<dbReference type="PANTHER" id="PTHR45138">
    <property type="entry name" value="REGULATORY COMPONENTS OF SENSORY TRANSDUCTION SYSTEM"/>
    <property type="match status" value="1"/>
</dbReference>
<evidence type="ECO:0000256" key="1">
    <source>
        <dbReference type="ARBA" id="ARBA00001946"/>
    </source>
</evidence>
<dbReference type="InterPro" id="IPR050469">
    <property type="entry name" value="Diguanylate_Cyclase"/>
</dbReference>
<keyword evidence="4" id="KW-0342">GTP-binding</keyword>
<protein>
    <recommendedName>
        <fullName evidence="3">diguanylate cyclase</fullName>
        <ecNumber evidence="3">2.7.7.65</ecNumber>
    </recommendedName>
</protein>
<name>A0A078LH56_CITKO</name>
<feature type="domain" description="GGDEF" evidence="7">
    <location>
        <begin position="235"/>
        <end position="367"/>
    </location>
</feature>
<dbReference type="GO" id="GO:0005525">
    <property type="term" value="F:GTP binding"/>
    <property type="evidence" value="ECO:0007669"/>
    <property type="project" value="UniProtKB-KW"/>
</dbReference>
<dbReference type="SUPFAM" id="SSF55073">
    <property type="entry name" value="Nucleotide cyclase"/>
    <property type="match status" value="1"/>
</dbReference>
<dbReference type="InterPro" id="IPR033444">
    <property type="entry name" value="MASE5"/>
</dbReference>
<dbReference type="FunFam" id="3.30.70.270:FF:000001">
    <property type="entry name" value="Diguanylate cyclase domain protein"/>
    <property type="match status" value="1"/>
</dbReference>
<dbReference type="Pfam" id="PF00990">
    <property type="entry name" value="GGDEF"/>
    <property type="match status" value="1"/>
</dbReference>
<gene>
    <name evidence="8" type="ORF">BN1086_01521</name>
</gene>
<dbReference type="PROSITE" id="PS50887">
    <property type="entry name" value="GGDEF"/>
    <property type="match status" value="1"/>
</dbReference>
<proteinExistence type="predicted"/>
<comment type="pathway">
    <text evidence="2">Purine metabolism; 3',5'-cyclic di-GMP biosynthesis.</text>
</comment>
<feature type="transmembrane region" description="Helical" evidence="6">
    <location>
        <begin position="140"/>
        <end position="158"/>
    </location>
</feature>
<keyword evidence="4" id="KW-0547">Nucleotide-binding</keyword>
<dbReference type="GO" id="GO:1902201">
    <property type="term" value="P:negative regulation of bacterial-type flagellum-dependent cell motility"/>
    <property type="evidence" value="ECO:0007669"/>
    <property type="project" value="TreeGrafter"/>
</dbReference>
<dbReference type="Pfam" id="PF17178">
    <property type="entry name" value="MASE5"/>
    <property type="match status" value="1"/>
</dbReference>
<dbReference type="EMBL" id="LK931336">
    <property type="protein sequence ID" value="CDZ83404.1"/>
    <property type="molecule type" value="Genomic_DNA"/>
</dbReference>
<evidence type="ECO:0000256" key="5">
    <source>
        <dbReference type="ARBA" id="ARBA00034247"/>
    </source>
</evidence>
<dbReference type="InterPro" id="IPR043128">
    <property type="entry name" value="Rev_trsase/Diguanyl_cyclase"/>
</dbReference>
<evidence type="ECO:0000256" key="2">
    <source>
        <dbReference type="ARBA" id="ARBA00004665"/>
    </source>
</evidence>
<dbReference type="GO" id="GO:0052621">
    <property type="term" value="F:diguanylate cyclase activity"/>
    <property type="evidence" value="ECO:0007669"/>
    <property type="project" value="UniProtKB-EC"/>
</dbReference>
<evidence type="ECO:0000256" key="4">
    <source>
        <dbReference type="ARBA" id="ARBA00023134"/>
    </source>
</evidence>
<feature type="transmembrane region" description="Helical" evidence="6">
    <location>
        <begin position="26"/>
        <end position="44"/>
    </location>
</feature>
<dbReference type="Gene3D" id="3.30.70.270">
    <property type="match status" value="1"/>
</dbReference>
<organism evidence="8">
    <name type="scientific">Citrobacter koseri</name>
    <name type="common">Citrobacter diversus</name>
    <dbReference type="NCBI Taxonomy" id="545"/>
    <lineage>
        <taxon>Bacteria</taxon>
        <taxon>Pseudomonadati</taxon>
        <taxon>Pseudomonadota</taxon>
        <taxon>Gammaproteobacteria</taxon>
        <taxon>Enterobacterales</taxon>
        <taxon>Enterobacteriaceae</taxon>
        <taxon>Citrobacter</taxon>
    </lineage>
</organism>
<dbReference type="SMART" id="SM00267">
    <property type="entry name" value="GGDEF"/>
    <property type="match status" value="1"/>
</dbReference>
<sequence>MAQDNRKAKHTIWTTREDMVRRGMTLSLPWFAFVNISFALMIFFRDALFHDTHARYLAEMRIVRTIDDAVIGIMLVCALLLITSRRQSWLTQGLLITLSLFWSWCSYYFISHWQLTFAYPLCAVLLLSAVIALYFHTPSVLAFLLPLWLTVPVASVVLNQKVNIHFAVIWGIFSLILLGGRFMLIRWFDEAWRQNQHNNLLISRLDNLAHRDPLTGTANRRAMEKLLHSATAQQNAFALIMLDVDFFKRYNDAYGHPAGDACLSQVADILAQSVRSPEDVVARYGGEEFAVILFDATLQDAERVAVRIQQALEAAAIPHPASTVSDSVTVSQGIACSEKGKTAEQTIADADAALYRAKEAGRNRWAR</sequence>
<accession>A0A078LH56</accession>
<dbReference type="EC" id="2.7.7.65" evidence="3"/>
<reference evidence="8" key="1">
    <citation type="submission" date="2014-06" db="EMBL/GenBank/DDBJ databases">
        <authorList>
            <person name="Urmite Genomes Urmite Genomes"/>
        </authorList>
    </citation>
    <scope>NUCLEOTIDE SEQUENCE</scope>
</reference>
<evidence type="ECO:0000313" key="8">
    <source>
        <dbReference type="EMBL" id="CDZ83404.1"/>
    </source>
</evidence>
<dbReference type="InterPro" id="IPR000160">
    <property type="entry name" value="GGDEF_dom"/>
</dbReference>
<evidence type="ECO:0000259" key="7">
    <source>
        <dbReference type="PROSITE" id="PS50887"/>
    </source>
</evidence>
<comment type="catalytic activity">
    <reaction evidence="5">
        <text>2 GTP = 3',3'-c-di-GMP + 2 diphosphate</text>
        <dbReference type="Rhea" id="RHEA:24898"/>
        <dbReference type="ChEBI" id="CHEBI:33019"/>
        <dbReference type="ChEBI" id="CHEBI:37565"/>
        <dbReference type="ChEBI" id="CHEBI:58805"/>
        <dbReference type="EC" id="2.7.7.65"/>
    </reaction>
</comment>
<dbReference type="NCBIfam" id="TIGR00254">
    <property type="entry name" value="GGDEF"/>
    <property type="match status" value="1"/>
</dbReference>